<keyword evidence="2" id="KW-0548">Nucleotidyltransferase</keyword>
<dbReference type="STRING" id="573370.DMR_40500"/>
<dbReference type="HOGENOM" id="CLU_072501_0_0_7"/>
<dbReference type="InterPro" id="IPR003329">
    <property type="entry name" value="Cytidylyl_trans"/>
</dbReference>
<accession>C4XP40</accession>
<feature type="region of interest" description="Disordered" evidence="1">
    <location>
        <begin position="261"/>
        <end position="281"/>
    </location>
</feature>
<dbReference type="RefSeq" id="WP_015862673.1">
    <property type="nucleotide sequence ID" value="NC_012796.1"/>
</dbReference>
<dbReference type="EMBL" id="AP010904">
    <property type="protein sequence ID" value="BAH77541.1"/>
    <property type="molecule type" value="Genomic_DNA"/>
</dbReference>
<dbReference type="AlphaFoldDB" id="C4XP40"/>
<dbReference type="SUPFAM" id="SSF53448">
    <property type="entry name" value="Nucleotide-diphospho-sugar transferases"/>
    <property type="match status" value="1"/>
</dbReference>
<dbReference type="PANTHER" id="PTHR42866">
    <property type="entry name" value="3-DEOXY-MANNO-OCTULOSONATE CYTIDYLYLTRANSFERASE"/>
    <property type="match status" value="1"/>
</dbReference>
<dbReference type="GO" id="GO:0016779">
    <property type="term" value="F:nucleotidyltransferase activity"/>
    <property type="evidence" value="ECO:0007669"/>
    <property type="project" value="UniProtKB-KW"/>
</dbReference>
<dbReference type="Pfam" id="PF02348">
    <property type="entry name" value="CTP_transf_3"/>
    <property type="match status" value="1"/>
</dbReference>
<gene>
    <name evidence="2" type="ordered locus">DMR_40500</name>
</gene>
<dbReference type="GO" id="GO:0005829">
    <property type="term" value="C:cytosol"/>
    <property type="evidence" value="ECO:0007669"/>
    <property type="project" value="TreeGrafter"/>
</dbReference>
<reference evidence="2 3" key="1">
    <citation type="journal article" date="2009" name="Genome Res.">
        <title>Whole genome sequence of Desulfovibrio magneticus strain RS-1 revealed common gene clusters in magnetotactic bacteria.</title>
        <authorList>
            <person name="Nakazawa H."/>
            <person name="Arakaki A."/>
            <person name="Narita-Yamada S."/>
            <person name="Yashiro I."/>
            <person name="Jinno K."/>
            <person name="Aoki N."/>
            <person name="Tsuruyama A."/>
            <person name="Okamura Y."/>
            <person name="Tanikawa S."/>
            <person name="Fujita N."/>
            <person name="Takeyama H."/>
            <person name="Matsunaga T."/>
        </authorList>
    </citation>
    <scope>NUCLEOTIDE SEQUENCE [LARGE SCALE GENOMIC DNA]</scope>
    <source>
        <strain evidence="3">ATCC 700980 / DSM 13731 / RS-1</strain>
    </source>
</reference>
<dbReference type="PANTHER" id="PTHR42866:SF1">
    <property type="entry name" value="SPORE COAT POLYSACCHARIDE BIOSYNTHESIS PROTEIN SPSF"/>
    <property type="match status" value="1"/>
</dbReference>
<sequence>MTMTSGIIILARMGSTRLPGKVLHPICGLPVLEHMARRLAPVPTDRGVVVATTAAPADDAVEACCRRLGIGCFRGDEENVLQRCIDAAQRFGMEAVVRLGGDSPLCDHREIASLLRCFMELRAAGRNVDYVSNTMDRRLPLGLDAEVYHIETFRRIARAIKTLDADQRRLNEVNVVPYLHTHPEEFDLFQPETDQEQDLSWHRWTLDTPEDLELIRRVYEALWPAMPDFGLAEVLRLLEAHPDWPRLNAAVRPVSGFWTPQERDKYRQRHQRPAPGEASKP</sequence>
<dbReference type="Gene3D" id="3.90.550.10">
    <property type="entry name" value="Spore Coat Polysaccharide Biosynthesis Protein SpsA, Chain A"/>
    <property type="match status" value="1"/>
</dbReference>
<dbReference type="Proteomes" id="UP000009071">
    <property type="component" value="Chromosome"/>
</dbReference>
<keyword evidence="2" id="KW-0808">Transferase</keyword>
<dbReference type="KEGG" id="dma:DMR_40500"/>
<protein>
    <submittedName>
        <fullName evidence="2">Acylneuraminate cytidylyltransferase family protein</fullName>
    </submittedName>
</protein>
<name>C4XP40_SOLM1</name>
<organism evidence="2 3">
    <name type="scientific">Solidesulfovibrio magneticus (strain ATCC 700980 / DSM 13731 / RS-1)</name>
    <name type="common">Desulfovibrio magneticus</name>
    <dbReference type="NCBI Taxonomy" id="573370"/>
    <lineage>
        <taxon>Bacteria</taxon>
        <taxon>Pseudomonadati</taxon>
        <taxon>Thermodesulfobacteriota</taxon>
        <taxon>Desulfovibrionia</taxon>
        <taxon>Desulfovibrionales</taxon>
        <taxon>Desulfovibrionaceae</taxon>
        <taxon>Solidesulfovibrio</taxon>
    </lineage>
</organism>
<keyword evidence="3" id="KW-1185">Reference proteome</keyword>
<proteinExistence type="predicted"/>
<dbReference type="InterPro" id="IPR029044">
    <property type="entry name" value="Nucleotide-diphossugar_trans"/>
</dbReference>
<dbReference type="eggNOG" id="COG1861">
    <property type="taxonomic scope" value="Bacteria"/>
</dbReference>
<evidence type="ECO:0000256" key="1">
    <source>
        <dbReference type="SAM" id="MobiDB-lite"/>
    </source>
</evidence>
<evidence type="ECO:0000313" key="2">
    <source>
        <dbReference type="EMBL" id="BAH77541.1"/>
    </source>
</evidence>
<dbReference type="OrthoDB" id="9801052at2"/>
<evidence type="ECO:0000313" key="3">
    <source>
        <dbReference type="Proteomes" id="UP000009071"/>
    </source>
</evidence>